<dbReference type="RefSeq" id="XP_012200503.1">
    <property type="nucleotide sequence ID" value="XM_012345113.1"/>
</dbReference>
<dbReference type="Proteomes" id="UP000030745">
    <property type="component" value="Unassembled WGS sequence"/>
</dbReference>
<dbReference type="GeneID" id="24141216"/>
<evidence type="ECO:0000313" key="1">
    <source>
        <dbReference type="EMBL" id="KDO28757.1"/>
    </source>
</evidence>
<dbReference type="AlphaFoldDB" id="A0A067CPN5"/>
<accession>A0A067CPN5</accession>
<dbReference type="OrthoDB" id="184190at2759"/>
<protein>
    <submittedName>
        <fullName evidence="1">Uncharacterized protein</fullName>
    </submittedName>
</protein>
<dbReference type="EMBL" id="KK583209">
    <property type="protein sequence ID" value="KDO28757.1"/>
    <property type="molecule type" value="Genomic_DNA"/>
</dbReference>
<gene>
    <name evidence="1" type="ORF">SPRG_19971</name>
</gene>
<dbReference type="VEuPathDB" id="FungiDB:SPRG_19971"/>
<keyword evidence="2" id="KW-1185">Reference proteome</keyword>
<name>A0A067CPN5_SAPPC</name>
<reference evidence="1 2" key="1">
    <citation type="journal article" date="2013" name="PLoS Genet.">
        <title>Distinctive expansion of potential virulence genes in the genome of the oomycete fish pathogen Saprolegnia parasitica.</title>
        <authorList>
            <person name="Jiang R.H."/>
            <person name="de Bruijn I."/>
            <person name="Haas B.J."/>
            <person name="Belmonte R."/>
            <person name="Lobach L."/>
            <person name="Christie J."/>
            <person name="van den Ackerveken G."/>
            <person name="Bottin A."/>
            <person name="Bulone V."/>
            <person name="Diaz-Moreno S.M."/>
            <person name="Dumas B."/>
            <person name="Fan L."/>
            <person name="Gaulin E."/>
            <person name="Govers F."/>
            <person name="Grenville-Briggs L.J."/>
            <person name="Horner N.R."/>
            <person name="Levin J.Z."/>
            <person name="Mammella M."/>
            <person name="Meijer H.J."/>
            <person name="Morris P."/>
            <person name="Nusbaum C."/>
            <person name="Oome S."/>
            <person name="Phillips A.J."/>
            <person name="van Rooyen D."/>
            <person name="Rzeszutek E."/>
            <person name="Saraiva M."/>
            <person name="Secombes C.J."/>
            <person name="Seidl M.F."/>
            <person name="Snel B."/>
            <person name="Stassen J.H."/>
            <person name="Sykes S."/>
            <person name="Tripathy S."/>
            <person name="van den Berg H."/>
            <person name="Vega-Arreguin J.C."/>
            <person name="Wawra S."/>
            <person name="Young S.K."/>
            <person name="Zeng Q."/>
            <person name="Dieguez-Uribeondo J."/>
            <person name="Russ C."/>
            <person name="Tyler B.M."/>
            <person name="van West P."/>
        </authorList>
    </citation>
    <scope>NUCLEOTIDE SEQUENCE [LARGE SCALE GENOMIC DNA]</scope>
    <source>
        <strain evidence="1 2">CBS 223.65</strain>
    </source>
</reference>
<evidence type="ECO:0000313" key="2">
    <source>
        <dbReference type="Proteomes" id="UP000030745"/>
    </source>
</evidence>
<sequence length="76" mass="8209">MLRVAALRTLAAARPSAARPLAASFSSAPKPGDADVVIPDLHETLEWTLSSPPPLHQFEESPIIVETWGPTDPHHH</sequence>
<dbReference type="KEGG" id="spar:SPRG_19971"/>
<dbReference type="OMA" id="VHQTLEW"/>
<proteinExistence type="predicted"/>
<organism evidence="1 2">
    <name type="scientific">Saprolegnia parasitica (strain CBS 223.65)</name>
    <dbReference type="NCBI Taxonomy" id="695850"/>
    <lineage>
        <taxon>Eukaryota</taxon>
        <taxon>Sar</taxon>
        <taxon>Stramenopiles</taxon>
        <taxon>Oomycota</taxon>
        <taxon>Saprolegniomycetes</taxon>
        <taxon>Saprolegniales</taxon>
        <taxon>Saprolegniaceae</taxon>
        <taxon>Saprolegnia</taxon>
    </lineage>
</organism>